<accession>A0ABR2YT42</accession>
<evidence type="ECO:0000256" key="1">
    <source>
        <dbReference type="SAM" id="MobiDB-lite"/>
    </source>
</evidence>
<evidence type="ECO:0000313" key="3">
    <source>
        <dbReference type="Proteomes" id="UP001491310"/>
    </source>
</evidence>
<keyword evidence="3" id="KW-1185">Reference proteome</keyword>
<sequence length="73" mass="7215">MSLGVIVKLALKLSGAELHSADERLAANPHHAASGKPSPFGSSPTEHKGDAGVAVGDAASASCTGSHLCRNAP</sequence>
<reference evidence="2 3" key="1">
    <citation type="journal article" date="2024" name="Nat. Commun.">
        <title>Phylogenomics reveals the evolutionary origins of lichenization in chlorophyte algae.</title>
        <authorList>
            <person name="Puginier C."/>
            <person name="Libourel C."/>
            <person name="Otte J."/>
            <person name="Skaloud P."/>
            <person name="Haon M."/>
            <person name="Grisel S."/>
            <person name="Petersen M."/>
            <person name="Berrin J.G."/>
            <person name="Delaux P.M."/>
            <person name="Dal Grande F."/>
            <person name="Keller J."/>
        </authorList>
    </citation>
    <scope>NUCLEOTIDE SEQUENCE [LARGE SCALE GENOMIC DNA]</scope>
    <source>
        <strain evidence="2 3">SAG 216-7</strain>
    </source>
</reference>
<dbReference type="EMBL" id="JALJOT010000005">
    <property type="protein sequence ID" value="KAK9914856.1"/>
    <property type="molecule type" value="Genomic_DNA"/>
</dbReference>
<comment type="caution">
    <text evidence="2">The sequence shown here is derived from an EMBL/GenBank/DDBJ whole genome shotgun (WGS) entry which is preliminary data.</text>
</comment>
<gene>
    <name evidence="2" type="ORF">WJX75_001381</name>
</gene>
<feature type="region of interest" description="Disordered" evidence="1">
    <location>
        <begin position="27"/>
        <end position="52"/>
    </location>
</feature>
<dbReference type="Proteomes" id="UP001491310">
    <property type="component" value="Unassembled WGS sequence"/>
</dbReference>
<protein>
    <submittedName>
        <fullName evidence="2">Uncharacterized protein</fullName>
    </submittedName>
</protein>
<name>A0ABR2YT42_9CHLO</name>
<evidence type="ECO:0000313" key="2">
    <source>
        <dbReference type="EMBL" id="KAK9914856.1"/>
    </source>
</evidence>
<proteinExistence type="predicted"/>
<organism evidence="2 3">
    <name type="scientific">Coccomyxa subellipsoidea</name>
    <dbReference type="NCBI Taxonomy" id="248742"/>
    <lineage>
        <taxon>Eukaryota</taxon>
        <taxon>Viridiplantae</taxon>
        <taxon>Chlorophyta</taxon>
        <taxon>core chlorophytes</taxon>
        <taxon>Trebouxiophyceae</taxon>
        <taxon>Trebouxiophyceae incertae sedis</taxon>
        <taxon>Coccomyxaceae</taxon>
        <taxon>Coccomyxa</taxon>
    </lineage>
</organism>